<gene>
    <name evidence="2" type="ORF">SAMN04488515_1266</name>
</gene>
<proteinExistence type="predicted"/>
<dbReference type="AlphaFoldDB" id="A0A1I0PJJ1"/>
<dbReference type="PANTHER" id="PTHR37953">
    <property type="entry name" value="UPF0127 PROTEIN MJ1496"/>
    <property type="match status" value="1"/>
</dbReference>
<evidence type="ECO:0000256" key="1">
    <source>
        <dbReference type="SAM" id="SignalP"/>
    </source>
</evidence>
<dbReference type="RefSeq" id="WP_089991639.1">
    <property type="nucleotide sequence ID" value="NZ_FOIZ01000001.1"/>
</dbReference>
<dbReference type="STRING" id="364200.SAMN04488515_1266"/>
<dbReference type="Gene3D" id="2.60.120.1140">
    <property type="entry name" value="Protein of unknown function DUF192"/>
    <property type="match status" value="1"/>
</dbReference>
<sequence>MKHVTFAAFLAVSGQGAFASCSDTAVTVIGDFGQARFKVNVADTNETRARGLMFVEEMSILEGMLFVYDGPVRATFWMKNTLIPLDMLFADETGTIVTLHENAVPGDETTIDGGEGVLAVLEINGGVADRLGIEVGDVLQHPVFGDAAEAPCE</sequence>
<organism evidence="2 3">
    <name type="scientific">Cognatiyoonia koreensis</name>
    <dbReference type="NCBI Taxonomy" id="364200"/>
    <lineage>
        <taxon>Bacteria</taxon>
        <taxon>Pseudomonadati</taxon>
        <taxon>Pseudomonadota</taxon>
        <taxon>Alphaproteobacteria</taxon>
        <taxon>Rhodobacterales</taxon>
        <taxon>Paracoccaceae</taxon>
        <taxon>Cognatiyoonia</taxon>
    </lineage>
</organism>
<keyword evidence="1" id="KW-0732">Signal</keyword>
<feature type="chain" id="PRO_5011492231" description="DUF192 domain-containing protein" evidence="1">
    <location>
        <begin position="20"/>
        <end position="153"/>
    </location>
</feature>
<feature type="signal peptide" evidence="1">
    <location>
        <begin position="1"/>
        <end position="19"/>
    </location>
</feature>
<evidence type="ECO:0008006" key="4">
    <source>
        <dbReference type="Google" id="ProtNLM"/>
    </source>
</evidence>
<dbReference type="PANTHER" id="PTHR37953:SF1">
    <property type="entry name" value="UPF0127 PROTEIN MJ1496"/>
    <property type="match status" value="1"/>
</dbReference>
<dbReference type="InterPro" id="IPR003795">
    <property type="entry name" value="DUF192"/>
</dbReference>
<evidence type="ECO:0000313" key="3">
    <source>
        <dbReference type="Proteomes" id="UP000199167"/>
    </source>
</evidence>
<evidence type="ECO:0000313" key="2">
    <source>
        <dbReference type="EMBL" id="SEW14529.1"/>
    </source>
</evidence>
<dbReference type="OrthoDB" id="9808290at2"/>
<accession>A0A1I0PJJ1</accession>
<keyword evidence="3" id="KW-1185">Reference proteome</keyword>
<protein>
    <recommendedName>
        <fullName evidence="4">DUF192 domain-containing protein</fullName>
    </recommendedName>
</protein>
<dbReference type="Proteomes" id="UP000199167">
    <property type="component" value="Unassembled WGS sequence"/>
</dbReference>
<dbReference type="Pfam" id="PF02643">
    <property type="entry name" value="DUF192"/>
    <property type="match status" value="1"/>
</dbReference>
<name>A0A1I0PJJ1_9RHOB</name>
<dbReference type="EMBL" id="FOIZ01000001">
    <property type="protein sequence ID" value="SEW14529.1"/>
    <property type="molecule type" value="Genomic_DNA"/>
</dbReference>
<dbReference type="PROSITE" id="PS51257">
    <property type="entry name" value="PROKAR_LIPOPROTEIN"/>
    <property type="match status" value="1"/>
</dbReference>
<reference evidence="2 3" key="1">
    <citation type="submission" date="2016-10" db="EMBL/GenBank/DDBJ databases">
        <authorList>
            <person name="de Groot N.N."/>
        </authorList>
    </citation>
    <scope>NUCLEOTIDE SEQUENCE [LARGE SCALE GENOMIC DNA]</scope>
    <source>
        <strain evidence="2 3">DSM 17925</strain>
    </source>
</reference>
<dbReference type="InterPro" id="IPR038695">
    <property type="entry name" value="Saro_0823-like_sf"/>
</dbReference>